<dbReference type="SMART" id="SM00304">
    <property type="entry name" value="HAMP"/>
    <property type="match status" value="1"/>
</dbReference>
<dbReference type="SUPFAM" id="SSF158472">
    <property type="entry name" value="HAMP domain-like"/>
    <property type="match status" value="1"/>
</dbReference>
<dbReference type="PANTHER" id="PTHR45528:SF1">
    <property type="entry name" value="SENSOR HISTIDINE KINASE CPXA"/>
    <property type="match status" value="1"/>
</dbReference>
<dbReference type="CDD" id="cd06225">
    <property type="entry name" value="HAMP"/>
    <property type="match status" value="1"/>
</dbReference>
<name>A0A1G2H2C7_9BACT</name>
<reference evidence="17 18" key="1">
    <citation type="journal article" date="2016" name="Nat. Commun.">
        <title>Thousands of microbial genomes shed light on interconnected biogeochemical processes in an aquifer system.</title>
        <authorList>
            <person name="Anantharaman K."/>
            <person name="Brown C.T."/>
            <person name="Hug L.A."/>
            <person name="Sharon I."/>
            <person name="Castelle C.J."/>
            <person name="Probst A.J."/>
            <person name="Thomas B.C."/>
            <person name="Singh A."/>
            <person name="Wilkins M.J."/>
            <person name="Karaoz U."/>
            <person name="Brodie E.L."/>
            <person name="Williams K.H."/>
            <person name="Hubbard S.S."/>
            <person name="Banfield J.F."/>
        </authorList>
    </citation>
    <scope>NUCLEOTIDE SEQUENCE [LARGE SCALE GENOMIC DNA]</scope>
</reference>
<evidence type="ECO:0000256" key="6">
    <source>
        <dbReference type="ARBA" id="ARBA00022679"/>
    </source>
</evidence>
<dbReference type="SUPFAM" id="SSF47384">
    <property type="entry name" value="Homodimeric domain of signal transducing histidine kinase"/>
    <property type="match status" value="1"/>
</dbReference>
<dbReference type="InterPro" id="IPR050398">
    <property type="entry name" value="HssS/ArlS-like"/>
</dbReference>
<keyword evidence="9" id="KW-0418">Kinase</keyword>
<evidence type="ECO:0000256" key="3">
    <source>
        <dbReference type="ARBA" id="ARBA00012438"/>
    </source>
</evidence>
<evidence type="ECO:0000313" key="18">
    <source>
        <dbReference type="Proteomes" id="UP000178996"/>
    </source>
</evidence>
<dbReference type="Pfam" id="PF00512">
    <property type="entry name" value="HisKA"/>
    <property type="match status" value="1"/>
</dbReference>
<dbReference type="FunFam" id="3.30.565.10:FF:000006">
    <property type="entry name" value="Sensor histidine kinase WalK"/>
    <property type="match status" value="1"/>
</dbReference>
<feature type="domain" description="Histidine kinase" evidence="15">
    <location>
        <begin position="147"/>
        <end position="367"/>
    </location>
</feature>
<dbReference type="InterPro" id="IPR003660">
    <property type="entry name" value="HAMP_dom"/>
</dbReference>
<gene>
    <name evidence="17" type="ORF">A3G60_00180</name>
</gene>
<accession>A0A1G2H2C7</accession>
<dbReference type="Gene3D" id="6.10.340.10">
    <property type="match status" value="1"/>
</dbReference>
<comment type="subcellular location">
    <subcellularLocation>
        <location evidence="2">Cell membrane</location>
        <topology evidence="2">Multi-pass membrane protein</topology>
    </subcellularLocation>
</comment>
<dbReference type="InterPro" id="IPR005467">
    <property type="entry name" value="His_kinase_dom"/>
</dbReference>
<evidence type="ECO:0000256" key="7">
    <source>
        <dbReference type="ARBA" id="ARBA00022692"/>
    </source>
</evidence>
<keyword evidence="10" id="KW-0067">ATP-binding</keyword>
<comment type="caution">
    <text evidence="17">The sequence shown here is derived from an EMBL/GenBank/DDBJ whole genome shotgun (WGS) entry which is preliminary data.</text>
</comment>
<evidence type="ECO:0000256" key="2">
    <source>
        <dbReference type="ARBA" id="ARBA00004651"/>
    </source>
</evidence>
<feature type="transmembrane region" description="Helical" evidence="14">
    <location>
        <begin position="56"/>
        <end position="78"/>
    </location>
</feature>
<evidence type="ECO:0000256" key="1">
    <source>
        <dbReference type="ARBA" id="ARBA00000085"/>
    </source>
</evidence>
<keyword evidence="4" id="KW-1003">Cell membrane</keyword>
<evidence type="ECO:0000256" key="10">
    <source>
        <dbReference type="ARBA" id="ARBA00022840"/>
    </source>
</evidence>
<feature type="transmembrane region" description="Helical" evidence="14">
    <location>
        <begin position="12"/>
        <end position="36"/>
    </location>
</feature>
<organism evidence="17 18">
    <name type="scientific">Candidatus Ryanbacteria bacterium RIFCSPLOWO2_12_FULL_47_9c</name>
    <dbReference type="NCBI Taxonomy" id="1802131"/>
    <lineage>
        <taxon>Bacteria</taxon>
        <taxon>Candidatus Ryaniibacteriota</taxon>
    </lineage>
</organism>
<dbReference type="PRINTS" id="PR00344">
    <property type="entry name" value="BCTRLSENSOR"/>
</dbReference>
<evidence type="ECO:0000256" key="12">
    <source>
        <dbReference type="ARBA" id="ARBA00023012"/>
    </source>
</evidence>
<keyword evidence="11 14" id="KW-1133">Transmembrane helix</keyword>
<dbReference type="PROSITE" id="PS50885">
    <property type="entry name" value="HAMP"/>
    <property type="match status" value="1"/>
</dbReference>
<keyword evidence="13 14" id="KW-0472">Membrane</keyword>
<dbReference type="InterPro" id="IPR003594">
    <property type="entry name" value="HATPase_dom"/>
</dbReference>
<keyword evidence="12" id="KW-0902">Two-component regulatory system</keyword>
<evidence type="ECO:0000256" key="5">
    <source>
        <dbReference type="ARBA" id="ARBA00022553"/>
    </source>
</evidence>
<keyword evidence="6" id="KW-0808">Transferase</keyword>
<dbReference type="Pfam" id="PF00672">
    <property type="entry name" value="HAMP"/>
    <property type="match status" value="1"/>
</dbReference>
<dbReference type="Gene3D" id="1.10.287.130">
    <property type="match status" value="1"/>
</dbReference>
<dbReference type="SMART" id="SM00387">
    <property type="entry name" value="HATPase_c"/>
    <property type="match status" value="1"/>
</dbReference>
<comment type="catalytic activity">
    <reaction evidence="1">
        <text>ATP + protein L-histidine = ADP + protein N-phospho-L-histidine.</text>
        <dbReference type="EC" id="2.7.13.3"/>
    </reaction>
</comment>
<evidence type="ECO:0000313" key="17">
    <source>
        <dbReference type="EMBL" id="OGZ56391.1"/>
    </source>
</evidence>
<dbReference type="SUPFAM" id="SSF55874">
    <property type="entry name" value="ATPase domain of HSP90 chaperone/DNA topoisomerase II/histidine kinase"/>
    <property type="match status" value="1"/>
</dbReference>
<dbReference type="InterPro" id="IPR003661">
    <property type="entry name" value="HisK_dim/P_dom"/>
</dbReference>
<evidence type="ECO:0000256" key="8">
    <source>
        <dbReference type="ARBA" id="ARBA00022741"/>
    </source>
</evidence>
<dbReference type="PROSITE" id="PS50109">
    <property type="entry name" value="HIS_KIN"/>
    <property type="match status" value="1"/>
</dbReference>
<dbReference type="GO" id="GO:0005524">
    <property type="term" value="F:ATP binding"/>
    <property type="evidence" value="ECO:0007669"/>
    <property type="project" value="UniProtKB-KW"/>
</dbReference>
<evidence type="ECO:0000256" key="11">
    <source>
        <dbReference type="ARBA" id="ARBA00022989"/>
    </source>
</evidence>
<dbReference type="GO" id="GO:0000155">
    <property type="term" value="F:phosphorelay sensor kinase activity"/>
    <property type="evidence" value="ECO:0007669"/>
    <property type="project" value="InterPro"/>
</dbReference>
<dbReference type="PANTHER" id="PTHR45528">
    <property type="entry name" value="SENSOR HISTIDINE KINASE CPXA"/>
    <property type="match status" value="1"/>
</dbReference>
<dbReference type="Gene3D" id="3.30.565.10">
    <property type="entry name" value="Histidine kinase-like ATPase, C-terminal domain"/>
    <property type="match status" value="1"/>
</dbReference>
<dbReference type="SMART" id="SM00388">
    <property type="entry name" value="HisKA"/>
    <property type="match status" value="1"/>
</dbReference>
<dbReference type="EMBL" id="MHOB01000052">
    <property type="protein sequence ID" value="OGZ56391.1"/>
    <property type="molecule type" value="Genomic_DNA"/>
</dbReference>
<feature type="domain" description="HAMP" evidence="16">
    <location>
        <begin position="80"/>
        <end position="132"/>
    </location>
</feature>
<dbReference type="AlphaFoldDB" id="A0A1G2H2C7"/>
<dbReference type="InterPro" id="IPR004358">
    <property type="entry name" value="Sig_transdc_His_kin-like_C"/>
</dbReference>
<keyword evidence="8" id="KW-0547">Nucleotide-binding</keyword>
<dbReference type="Pfam" id="PF02518">
    <property type="entry name" value="HATPase_c"/>
    <property type="match status" value="1"/>
</dbReference>
<evidence type="ECO:0000256" key="9">
    <source>
        <dbReference type="ARBA" id="ARBA00022777"/>
    </source>
</evidence>
<dbReference type="CDD" id="cd00075">
    <property type="entry name" value="HATPase"/>
    <property type="match status" value="1"/>
</dbReference>
<keyword evidence="5" id="KW-0597">Phosphoprotein</keyword>
<proteinExistence type="predicted"/>
<dbReference type="InterPro" id="IPR036097">
    <property type="entry name" value="HisK_dim/P_sf"/>
</dbReference>
<dbReference type="Proteomes" id="UP000178996">
    <property type="component" value="Unassembled WGS sequence"/>
</dbReference>
<dbReference type="CDD" id="cd00082">
    <property type="entry name" value="HisKA"/>
    <property type="match status" value="1"/>
</dbReference>
<evidence type="ECO:0000256" key="13">
    <source>
        <dbReference type="ARBA" id="ARBA00023136"/>
    </source>
</evidence>
<sequence>MKLRVHGTLFAKFFWTLTALGTIPMAISTLFLYATYESRIRHIVDEDVARELQLNSGIQFLLIFLFVLIMATFAAYIISRNISRPLFVLTEVMKRIAGGNLNIQIRVRRQDEIGDLGNFVNEMVRRVKEARERQEEISAVKSEFISVAAHQLRTPLSIEKWAYNLLLDGDVGKVTPKQRELLEKAVMANESMIRLVHNLLDAARIEEGKFGYTFQKMDFVPFLKKLLQDRTVLLREKKINLVVQHPLPRDLFLTADEERLSIAIGNIVDNAIRYTASGGLVEISVDTAPPWVTVAVRDTGIGITKEDKDRLFTKFYRGSNVMHIATEGTGLGLFLAKNIVIAHGGEIWFRSRETEGTTFFIKLPLEFSPKSPSVVSHDSFVGSI</sequence>
<dbReference type="EC" id="2.7.13.3" evidence="3"/>
<keyword evidence="7 14" id="KW-0812">Transmembrane</keyword>
<evidence type="ECO:0000256" key="14">
    <source>
        <dbReference type="SAM" id="Phobius"/>
    </source>
</evidence>
<dbReference type="InterPro" id="IPR036890">
    <property type="entry name" value="HATPase_C_sf"/>
</dbReference>
<evidence type="ECO:0000259" key="15">
    <source>
        <dbReference type="PROSITE" id="PS50109"/>
    </source>
</evidence>
<evidence type="ECO:0000259" key="16">
    <source>
        <dbReference type="PROSITE" id="PS50885"/>
    </source>
</evidence>
<evidence type="ECO:0000256" key="4">
    <source>
        <dbReference type="ARBA" id="ARBA00022475"/>
    </source>
</evidence>
<dbReference type="GO" id="GO:0005886">
    <property type="term" value="C:plasma membrane"/>
    <property type="evidence" value="ECO:0007669"/>
    <property type="project" value="UniProtKB-SubCell"/>
</dbReference>
<protein>
    <recommendedName>
        <fullName evidence="3">histidine kinase</fullName>
        <ecNumber evidence="3">2.7.13.3</ecNumber>
    </recommendedName>
</protein>